<dbReference type="AlphaFoldDB" id="A0A2P2QTP8"/>
<proteinExistence type="predicted"/>
<dbReference type="EMBL" id="GGEC01089873">
    <property type="protein sequence ID" value="MBX70357.1"/>
    <property type="molecule type" value="Transcribed_RNA"/>
</dbReference>
<name>A0A2P2QTP8_RHIMU</name>
<reference evidence="1" key="1">
    <citation type="submission" date="2018-02" db="EMBL/GenBank/DDBJ databases">
        <title>Rhizophora mucronata_Transcriptome.</title>
        <authorList>
            <person name="Meera S.P."/>
            <person name="Sreeshan A."/>
            <person name="Augustine A."/>
        </authorList>
    </citation>
    <scope>NUCLEOTIDE SEQUENCE</scope>
    <source>
        <tissue evidence="1">Leaf</tissue>
    </source>
</reference>
<protein>
    <submittedName>
        <fullName evidence="1">Uncharacterized protein</fullName>
    </submittedName>
</protein>
<accession>A0A2P2QTP8</accession>
<sequence length="45" mass="5337">MTPFFCFTDLSFTHALPSDLKQDMLIYLSNCMKVLRAHYCKFFLV</sequence>
<evidence type="ECO:0000313" key="1">
    <source>
        <dbReference type="EMBL" id="MBX70357.1"/>
    </source>
</evidence>
<organism evidence="1">
    <name type="scientific">Rhizophora mucronata</name>
    <name type="common">Asiatic mangrove</name>
    <dbReference type="NCBI Taxonomy" id="61149"/>
    <lineage>
        <taxon>Eukaryota</taxon>
        <taxon>Viridiplantae</taxon>
        <taxon>Streptophyta</taxon>
        <taxon>Embryophyta</taxon>
        <taxon>Tracheophyta</taxon>
        <taxon>Spermatophyta</taxon>
        <taxon>Magnoliopsida</taxon>
        <taxon>eudicotyledons</taxon>
        <taxon>Gunneridae</taxon>
        <taxon>Pentapetalae</taxon>
        <taxon>rosids</taxon>
        <taxon>fabids</taxon>
        <taxon>Malpighiales</taxon>
        <taxon>Rhizophoraceae</taxon>
        <taxon>Rhizophora</taxon>
    </lineage>
</organism>